<keyword evidence="2" id="KW-1185">Reference proteome</keyword>
<comment type="caution">
    <text evidence="1">The sequence shown here is derived from an EMBL/GenBank/DDBJ whole genome shotgun (WGS) entry which is preliminary data.</text>
</comment>
<sequence length="149" mass="16915">MSYFHQFGKGYKAIPKILELLCSILTAIIQKWRKHGRVLHLPRSGKVGFLDLAPKTTQRPHKNHIETHQQVNLLMTPNPPTAKLLEQQSQSPNLNSTGIVFLDVKQAVHGGKHSYVALFKKNTAKNRAIVLHSDVKKQQKQKKYVGDFC</sequence>
<dbReference type="Gene3D" id="1.10.10.10">
    <property type="entry name" value="Winged helix-like DNA-binding domain superfamily/Winged helix DNA-binding domain"/>
    <property type="match status" value="1"/>
</dbReference>
<dbReference type="Proteomes" id="UP001469553">
    <property type="component" value="Unassembled WGS sequence"/>
</dbReference>
<proteinExistence type="predicted"/>
<reference evidence="1 2" key="1">
    <citation type="submission" date="2021-06" db="EMBL/GenBank/DDBJ databases">
        <authorList>
            <person name="Palmer J.M."/>
        </authorList>
    </citation>
    <scope>NUCLEOTIDE SEQUENCE [LARGE SCALE GENOMIC DNA]</scope>
    <source>
        <strain evidence="1 2">AS_MEX2019</strain>
        <tissue evidence="1">Muscle</tissue>
    </source>
</reference>
<evidence type="ECO:0000313" key="1">
    <source>
        <dbReference type="EMBL" id="MEQ2309040.1"/>
    </source>
</evidence>
<dbReference type="InterPro" id="IPR036388">
    <property type="entry name" value="WH-like_DNA-bd_sf"/>
</dbReference>
<evidence type="ECO:0000313" key="2">
    <source>
        <dbReference type="Proteomes" id="UP001469553"/>
    </source>
</evidence>
<dbReference type="EMBL" id="JAHRIP010070729">
    <property type="protein sequence ID" value="MEQ2309040.1"/>
    <property type="molecule type" value="Genomic_DNA"/>
</dbReference>
<accession>A0ABV0ZSD6</accession>
<protein>
    <submittedName>
        <fullName evidence="1">Uncharacterized protein</fullName>
    </submittedName>
</protein>
<gene>
    <name evidence="1" type="ORF">AMECASPLE_034497</name>
</gene>
<organism evidence="1 2">
    <name type="scientific">Ameca splendens</name>
    <dbReference type="NCBI Taxonomy" id="208324"/>
    <lineage>
        <taxon>Eukaryota</taxon>
        <taxon>Metazoa</taxon>
        <taxon>Chordata</taxon>
        <taxon>Craniata</taxon>
        <taxon>Vertebrata</taxon>
        <taxon>Euteleostomi</taxon>
        <taxon>Actinopterygii</taxon>
        <taxon>Neopterygii</taxon>
        <taxon>Teleostei</taxon>
        <taxon>Neoteleostei</taxon>
        <taxon>Acanthomorphata</taxon>
        <taxon>Ovalentaria</taxon>
        <taxon>Atherinomorphae</taxon>
        <taxon>Cyprinodontiformes</taxon>
        <taxon>Goodeidae</taxon>
        <taxon>Ameca</taxon>
    </lineage>
</organism>
<name>A0ABV0ZSD6_9TELE</name>